<dbReference type="Gene3D" id="3.30.70.1320">
    <property type="entry name" value="Multidrug efflux transporter AcrB pore domain like"/>
    <property type="match status" value="1"/>
</dbReference>
<feature type="transmembrane region" description="Helical" evidence="1">
    <location>
        <begin position="878"/>
        <end position="898"/>
    </location>
</feature>
<dbReference type="PRINTS" id="PR00702">
    <property type="entry name" value="ACRIFLAVINRP"/>
</dbReference>
<feature type="transmembrane region" description="Helical" evidence="1">
    <location>
        <begin position="461"/>
        <end position="488"/>
    </location>
</feature>
<dbReference type="Pfam" id="PF00873">
    <property type="entry name" value="ACR_tran"/>
    <property type="match status" value="1"/>
</dbReference>
<dbReference type="SUPFAM" id="SSF82693">
    <property type="entry name" value="Multidrug efflux transporter AcrB pore domain, PN1, PN2, PC1 and PC2 subdomains"/>
    <property type="match status" value="2"/>
</dbReference>
<dbReference type="Gene3D" id="3.30.2090.10">
    <property type="entry name" value="Multidrug efflux transporter AcrB TolC docking domain, DN and DC subdomains"/>
    <property type="match status" value="2"/>
</dbReference>
<feature type="transmembrane region" description="Helical" evidence="1">
    <location>
        <begin position="953"/>
        <end position="970"/>
    </location>
</feature>
<reference evidence="2 3" key="1">
    <citation type="submission" date="2020-04" db="EMBL/GenBank/DDBJ databases">
        <title>Thalassotalea sp. M1531, isolated from the surface of marine red alga.</title>
        <authorList>
            <person name="Pang L."/>
            <person name="Lu D.-C."/>
        </authorList>
    </citation>
    <scope>NUCLEOTIDE SEQUENCE [LARGE SCALE GENOMIC DNA]</scope>
    <source>
        <strain evidence="2 3">M1531</strain>
    </source>
</reference>
<dbReference type="AlphaFoldDB" id="A0A7Y0LD28"/>
<dbReference type="SUPFAM" id="SSF82714">
    <property type="entry name" value="Multidrug efflux transporter AcrB TolC docking domain, DN and DC subdomains"/>
    <property type="match status" value="1"/>
</dbReference>
<dbReference type="GO" id="GO:0005886">
    <property type="term" value="C:plasma membrane"/>
    <property type="evidence" value="ECO:0007669"/>
    <property type="project" value="TreeGrafter"/>
</dbReference>
<feature type="transmembrane region" description="Helical" evidence="1">
    <location>
        <begin position="904"/>
        <end position="932"/>
    </location>
</feature>
<organism evidence="2 3">
    <name type="scientific">Thalassotalea algicola</name>
    <dbReference type="NCBI Taxonomy" id="2716224"/>
    <lineage>
        <taxon>Bacteria</taxon>
        <taxon>Pseudomonadati</taxon>
        <taxon>Pseudomonadota</taxon>
        <taxon>Gammaproteobacteria</taxon>
        <taxon>Alteromonadales</taxon>
        <taxon>Colwelliaceae</taxon>
        <taxon>Thalassotalea</taxon>
    </lineage>
</organism>
<dbReference type="Gene3D" id="3.30.70.1430">
    <property type="entry name" value="Multidrug efflux transporter AcrB pore domain"/>
    <property type="match status" value="2"/>
</dbReference>
<dbReference type="Proteomes" id="UP000568664">
    <property type="component" value="Unassembled WGS sequence"/>
</dbReference>
<keyword evidence="1" id="KW-0812">Transmembrane</keyword>
<dbReference type="InterPro" id="IPR001036">
    <property type="entry name" value="Acrflvin-R"/>
</dbReference>
<keyword evidence="1" id="KW-1133">Transmembrane helix</keyword>
<gene>
    <name evidence="2" type="ORF">HII17_10020</name>
</gene>
<evidence type="ECO:0000256" key="1">
    <source>
        <dbReference type="SAM" id="Phobius"/>
    </source>
</evidence>
<accession>A0A7Y0LD28</accession>
<dbReference type="PANTHER" id="PTHR32063:SF0">
    <property type="entry name" value="SWARMING MOTILITY PROTEIN SWRC"/>
    <property type="match status" value="1"/>
</dbReference>
<dbReference type="EMBL" id="JABBXH010000003">
    <property type="protein sequence ID" value="NMP31902.1"/>
    <property type="molecule type" value="Genomic_DNA"/>
</dbReference>
<dbReference type="SUPFAM" id="SSF82866">
    <property type="entry name" value="Multidrug efflux transporter AcrB transmembrane domain"/>
    <property type="match status" value="2"/>
</dbReference>
<keyword evidence="1" id="KW-0472">Membrane</keyword>
<evidence type="ECO:0000313" key="3">
    <source>
        <dbReference type="Proteomes" id="UP000568664"/>
    </source>
</evidence>
<dbReference type="GO" id="GO:0042910">
    <property type="term" value="F:xenobiotic transmembrane transporter activity"/>
    <property type="evidence" value="ECO:0007669"/>
    <property type="project" value="TreeGrafter"/>
</dbReference>
<proteinExistence type="predicted"/>
<feature type="transmembrane region" description="Helical" evidence="1">
    <location>
        <begin position="429"/>
        <end position="449"/>
    </location>
</feature>
<dbReference type="Gene3D" id="3.30.70.1440">
    <property type="entry name" value="Multidrug efflux transporter AcrB pore domain"/>
    <property type="match status" value="1"/>
</dbReference>
<name>A0A7Y0LD28_9GAMM</name>
<dbReference type="RefSeq" id="WP_169075233.1">
    <property type="nucleotide sequence ID" value="NZ_JABBXH010000003.1"/>
</dbReference>
<comment type="caution">
    <text evidence="2">The sequence shown here is derived from an EMBL/GenBank/DDBJ whole genome shotgun (WGS) entry which is preliminary data.</text>
</comment>
<evidence type="ECO:0000313" key="2">
    <source>
        <dbReference type="EMBL" id="NMP31902.1"/>
    </source>
</evidence>
<dbReference type="PANTHER" id="PTHR32063">
    <property type="match status" value="1"/>
</dbReference>
<dbReference type="InterPro" id="IPR027463">
    <property type="entry name" value="AcrB_DN_DC_subdom"/>
</dbReference>
<feature type="transmembrane region" description="Helical" evidence="1">
    <location>
        <begin position="990"/>
        <end position="1019"/>
    </location>
</feature>
<feature type="transmembrane region" description="Helical" evidence="1">
    <location>
        <begin position="333"/>
        <end position="352"/>
    </location>
</feature>
<protein>
    <submittedName>
        <fullName evidence="2">Efflux RND transporter permease subunit</fullName>
    </submittedName>
</protein>
<feature type="transmembrane region" description="Helical" evidence="1">
    <location>
        <begin position="533"/>
        <end position="549"/>
    </location>
</feature>
<feature type="transmembrane region" description="Helical" evidence="1">
    <location>
        <begin position="851"/>
        <end position="871"/>
    </location>
</feature>
<keyword evidence="3" id="KW-1185">Reference proteome</keyword>
<sequence>MLSMIDAALTRTRSVLMIFILLLISGAITYANIAKESNPDVTIPFIYVSMVHDGISPEDAERMLVRPMEKELKSIAGVKEMSANASEGHASITLEFIAGQDPKEALADVRDKVTLAKAKLPSETEEPEVHEVTMANQEPAVTVILSGPVTERGLVTIARDLRDKIEGLQEVLEVEIGGDREDMVEIIVDPLLMESYGLDQNDIYNLVERNNRLVPAGTMDTGKGRFAVKVPSVFETIQDLLELPIKVNGDRVITFQDVSTVRRSYKDPNSFARLDGDRSISLEVKKRSGENIIETVNKVKGLVAEAKEKWPNQVLVNYVGDQSLEVKDTLNDLQNNVFSAVLLVVIVVIAALGTRSAMLVGFAIPGAFLTGILVIAIAGLTVNIVVLFGLIMAVGMLVDGAIVVTEFADRQMSEGVERVKAYGMAARRMAWPIIASTATTLAAFAPLMFWPGMMGEFMKYLPFTLIAVLTASLAMALIFVPTLGAVFGKSRTISADEKAQMIEAEDGDLTKLHGFTGKYVSVLSKAIRHPKKVLAFTIAVAILVMWSYGKSGLGAIFFPDVEPTSATMMVRSHGDLSIHEKDTIMRDIENRILDIDDIETLYTRTGGSDLVGTFRVNFKNWQFRRPADDVVADIEQRTADLAGVEIEARKNSPGPQSGKDLVIELSSRFPAKLDENVKIIRNALVANGQFTNIEDTGSKPGIEWQLKIDRSLAATYGADAALLGSTVQMVTNGLKLGEYRPDDVDDELDIRVRFPEEKRNIGRLDTIRVKTAEGLVPVGSFVERKASPKVDTIRRVDGKRVVTVKANLIPGAQLIQELPKLKEQLPTLGLDPLVDITIKGQNEDQQESQDFLVNAFGVALFVMAIILVTQFNSFYQAFLILSAVVFSTVGVFLALLIVQKPFGIVMGGIGVISLAGIVVNNNIVLIDTYNVLRKEGFPITDAILRTGAQRLRPVMLTTITTILGLMPMVLQVNLDFFNRTAVFGAPSTQWWAQLATAIAGGLAFATVLTLVLTPTLLALRDRRKEKKQGKLKRIQQHSVEKIGDAA</sequence>
<dbReference type="Gene3D" id="1.20.1640.10">
    <property type="entry name" value="Multidrug efflux transporter AcrB transmembrane domain"/>
    <property type="match status" value="2"/>
</dbReference>